<dbReference type="PROSITE" id="PS51318">
    <property type="entry name" value="TAT"/>
    <property type="match status" value="1"/>
</dbReference>
<organism evidence="8 9">
    <name type="scientific">Serinicoccus chungangensis</name>
    <dbReference type="NCBI Taxonomy" id="767452"/>
    <lineage>
        <taxon>Bacteria</taxon>
        <taxon>Bacillati</taxon>
        <taxon>Actinomycetota</taxon>
        <taxon>Actinomycetes</taxon>
        <taxon>Micrococcales</taxon>
        <taxon>Ornithinimicrobiaceae</taxon>
        <taxon>Serinicoccus</taxon>
    </lineage>
</organism>
<feature type="signal peptide" evidence="6">
    <location>
        <begin position="1"/>
        <end position="23"/>
    </location>
</feature>
<dbReference type="AlphaFoldDB" id="A0A0W8I0G1"/>
<dbReference type="PANTHER" id="PTHR30532:SF24">
    <property type="entry name" value="FERRIC ENTEROBACTIN-BINDING PERIPLASMIC PROTEIN FEPB"/>
    <property type="match status" value="1"/>
</dbReference>
<proteinExistence type="inferred from homology"/>
<evidence type="ECO:0000313" key="8">
    <source>
        <dbReference type="EMBL" id="KUG51087.1"/>
    </source>
</evidence>
<evidence type="ECO:0000313" key="9">
    <source>
        <dbReference type="Proteomes" id="UP000054837"/>
    </source>
</evidence>
<dbReference type="InterPro" id="IPR002491">
    <property type="entry name" value="ABC_transptr_periplasmic_BD"/>
</dbReference>
<keyword evidence="3" id="KW-0813">Transport</keyword>
<keyword evidence="4 6" id="KW-0732">Signal</keyword>
<dbReference type="RefSeq" id="WP_058892632.1">
    <property type="nucleotide sequence ID" value="NZ_LQBL01000033.1"/>
</dbReference>
<dbReference type="GO" id="GO:1901678">
    <property type="term" value="P:iron coordination entity transport"/>
    <property type="evidence" value="ECO:0007669"/>
    <property type="project" value="UniProtKB-ARBA"/>
</dbReference>
<feature type="compositionally biased region" description="Low complexity" evidence="5">
    <location>
        <begin position="28"/>
        <end position="45"/>
    </location>
</feature>
<dbReference type="PROSITE" id="PS50983">
    <property type="entry name" value="FE_B12_PBP"/>
    <property type="match status" value="1"/>
</dbReference>
<feature type="domain" description="Fe/B12 periplasmic-binding" evidence="7">
    <location>
        <begin position="72"/>
        <end position="350"/>
    </location>
</feature>
<sequence length="354" mass="37402">MRSSRGRVLGAASALTLALALTACGESSGSSEEADAEAGATEGSSDGAAEGAFPVTVQHAFGETTIEEQPERVASVAWANHEVPLALGIVPVGMSEATWGDDDDNGVLPWVEDALAEMDAETPVLFDETDGIDFEAVADTEPDVILAAYSGLTQEEYDTLSQIAPVVAYPELAWGTTWQQMVELNSQALGLAEEGDALVEELEGYVSDTVADYPELEGMSAMFSSHSTDDLSQVGFYTTNDPRALFLEELGMTTPELVAERSAESDTFYETVSAENADLLEDVDLLVTYGDDALLTQLQDDALVSEIPAVEDGAVVMLENDTPLAAAANPSPLALEWGLTDFLDLVSAAAEKSR</sequence>
<keyword evidence="9" id="KW-1185">Reference proteome</keyword>
<evidence type="ECO:0000256" key="5">
    <source>
        <dbReference type="SAM" id="MobiDB-lite"/>
    </source>
</evidence>
<comment type="similarity">
    <text evidence="2">Belongs to the bacterial solute-binding protein 8 family.</text>
</comment>
<dbReference type="Proteomes" id="UP000054837">
    <property type="component" value="Unassembled WGS sequence"/>
</dbReference>
<dbReference type="PROSITE" id="PS51257">
    <property type="entry name" value="PROKAR_LIPOPROTEIN"/>
    <property type="match status" value="1"/>
</dbReference>
<dbReference type="OrthoDB" id="1846031at2"/>
<accession>A0A0W8I0G1</accession>
<protein>
    <submittedName>
        <fullName evidence="8">ABC transporter substrate-binding protein</fullName>
    </submittedName>
</protein>
<dbReference type="PANTHER" id="PTHR30532">
    <property type="entry name" value="IRON III DICITRATE-BINDING PERIPLASMIC PROTEIN"/>
    <property type="match status" value="1"/>
</dbReference>
<reference evidence="8 9" key="1">
    <citation type="submission" date="2015-12" db="EMBL/GenBank/DDBJ databases">
        <title>Serinicoccus chungangenesis strain CD08_5 genome sequencing and assembly.</title>
        <authorList>
            <person name="Chander A.M."/>
            <person name="Kaur G."/>
            <person name="Nair G.R."/>
            <person name="Dhawan D.K."/>
            <person name="Kochhar R.K."/>
            <person name="Mayilraj S."/>
            <person name="Bhadada S.K."/>
        </authorList>
    </citation>
    <scope>NUCLEOTIDE SEQUENCE [LARGE SCALE GENOMIC DNA]</scope>
    <source>
        <strain evidence="8 9">CD08_5</strain>
    </source>
</reference>
<comment type="caution">
    <text evidence="8">The sequence shown here is derived from an EMBL/GenBank/DDBJ whole genome shotgun (WGS) entry which is preliminary data.</text>
</comment>
<dbReference type="CDD" id="cd01146">
    <property type="entry name" value="FhuD"/>
    <property type="match status" value="1"/>
</dbReference>
<evidence type="ECO:0000256" key="1">
    <source>
        <dbReference type="ARBA" id="ARBA00004196"/>
    </source>
</evidence>
<evidence type="ECO:0000256" key="2">
    <source>
        <dbReference type="ARBA" id="ARBA00008814"/>
    </source>
</evidence>
<dbReference type="Pfam" id="PF01497">
    <property type="entry name" value="Peripla_BP_2"/>
    <property type="match status" value="1"/>
</dbReference>
<name>A0A0W8I0G1_9MICO</name>
<dbReference type="InterPro" id="IPR051313">
    <property type="entry name" value="Bact_iron-sidero_bind"/>
</dbReference>
<feature type="chain" id="PRO_5038378386" evidence="6">
    <location>
        <begin position="24"/>
        <end position="354"/>
    </location>
</feature>
<gene>
    <name evidence="8" type="ORF">AVL62_12610</name>
</gene>
<dbReference type="EMBL" id="LQBL01000033">
    <property type="protein sequence ID" value="KUG51087.1"/>
    <property type="molecule type" value="Genomic_DNA"/>
</dbReference>
<dbReference type="GO" id="GO:0030288">
    <property type="term" value="C:outer membrane-bounded periplasmic space"/>
    <property type="evidence" value="ECO:0007669"/>
    <property type="project" value="TreeGrafter"/>
</dbReference>
<dbReference type="SUPFAM" id="SSF53807">
    <property type="entry name" value="Helical backbone' metal receptor"/>
    <property type="match status" value="1"/>
</dbReference>
<dbReference type="InterPro" id="IPR006311">
    <property type="entry name" value="TAT_signal"/>
</dbReference>
<feature type="region of interest" description="Disordered" evidence="5">
    <location>
        <begin position="28"/>
        <end position="49"/>
    </location>
</feature>
<evidence type="ECO:0000259" key="7">
    <source>
        <dbReference type="PROSITE" id="PS50983"/>
    </source>
</evidence>
<dbReference type="Gene3D" id="3.40.50.1980">
    <property type="entry name" value="Nitrogenase molybdenum iron protein domain"/>
    <property type="match status" value="2"/>
</dbReference>
<comment type="subcellular location">
    <subcellularLocation>
        <location evidence="1">Cell envelope</location>
    </subcellularLocation>
</comment>
<evidence type="ECO:0000256" key="4">
    <source>
        <dbReference type="ARBA" id="ARBA00022729"/>
    </source>
</evidence>
<evidence type="ECO:0000256" key="6">
    <source>
        <dbReference type="SAM" id="SignalP"/>
    </source>
</evidence>
<evidence type="ECO:0000256" key="3">
    <source>
        <dbReference type="ARBA" id="ARBA00022448"/>
    </source>
</evidence>
<dbReference type="STRING" id="767452.AVL62_12610"/>